<keyword evidence="3" id="KW-1185">Reference proteome</keyword>
<proteinExistence type="predicted"/>
<feature type="region of interest" description="Disordered" evidence="1">
    <location>
        <begin position="78"/>
        <end position="97"/>
    </location>
</feature>
<name>A0ABZ2KZS9_9BACT</name>
<gene>
    <name evidence="2" type="ORF">LVJ94_42670</name>
</gene>
<evidence type="ECO:0000256" key="1">
    <source>
        <dbReference type="SAM" id="MobiDB-lite"/>
    </source>
</evidence>
<evidence type="ECO:0000313" key="3">
    <source>
        <dbReference type="Proteomes" id="UP001374803"/>
    </source>
</evidence>
<accession>A0ABZ2KZS9</accession>
<feature type="region of interest" description="Disordered" evidence="1">
    <location>
        <begin position="254"/>
        <end position="276"/>
    </location>
</feature>
<evidence type="ECO:0000313" key="2">
    <source>
        <dbReference type="EMBL" id="WXB03595.1"/>
    </source>
</evidence>
<feature type="region of interest" description="Disordered" evidence="1">
    <location>
        <begin position="290"/>
        <end position="322"/>
    </location>
</feature>
<sequence>MTTKGDRIGRLEALLEKIRQRSAQPRGLNGVSSGSVAQWAPEDTEIRISTTFDDPETFAAEVAFTAGAVAEVDGAAEVEPPLPVEPEDEEGPPRFSDEIVEDGRISDLVTSGRLSEYDDIQDDVQDEPESFPANMLDEYEVSEDVVEIHVDADDDSVRTSVEVSALDVPVMDAPAVDGAPFELPPIEAELPPVVATVDLHEVPSGARVAGASGVVLTDPDEMIVNESELERISVGVTVEVDETPSSSRRAILEEGEAAPVSEEPPMTPPPASGKQVAADYSFDAAAETLHPVGPIESPQRDPLPPTYPEQDEARALEHAAEAELDVPRQIWKATSPPPQVEPETFGAWLDATMSL</sequence>
<dbReference type="Proteomes" id="UP001374803">
    <property type="component" value="Chromosome"/>
</dbReference>
<dbReference type="RefSeq" id="WP_394833228.1">
    <property type="nucleotide sequence ID" value="NZ_CP089929.1"/>
</dbReference>
<dbReference type="EMBL" id="CP089983">
    <property type="protein sequence ID" value="WXB03595.1"/>
    <property type="molecule type" value="Genomic_DNA"/>
</dbReference>
<protein>
    <submittedName>
        <fullName evidence="2">Uncharacterized protein</fullName>
    </submittedName>
</protein>
<organism evidence="2 3">
    <name type="scientific">Pendulispora rubella</name>
    <dbReference type="NCBI Taxonomy" id="2741070"/>
    <lineage>
        <taxon>Bacteria</taxon>
        <taxon>Pseudomonadati</taxon>
        <taxon>Myxococcota</taxon>
        <taxon>Myxococcia</taxon>
        <taxon>Myxococcales</taxon>
        <taxon>Sorangiineae</taxon>
        <taxon>Pendulisporaceae</taxon>
        <taxon>Pendulispora</taxon>
    </lineage>
</organism>
<feature type="compositionally biased region" description="Basic and acidic residues" evidence="1">
    <location>
        <begin position="311"/>
        <end position="321"/>
    </location>
</feature>
<reference evidence="2" key="1">
    <citation type="submission" date="2021-12" db="EMBL/GenBank/DDBJ databases">
        <title>Discovery of the Pendulisporaceae a myxobacterial family with distinct sporulation behavior and unique specialized metabolism.</title>
        <authorList>
            <person name="Garcia R."/>
            <person name="Popoff A."/>
            <person name="Bader C.D."/>
            <person name="Loehr J."/>
            <person name="Walesch S."/>
            <person name="Walt C."/>
            <person name="Boldt J."/>
            <person name="Bunk B."/>
            <person name="Haeckl F.J.F.P.J."/>
            <person name="Gunesch A.P."/>
            <person name="Birkelbach J."/>
            <person name="Nuebel U."/>
            <person name="Pietschmann T."/>
            <person name="Bach T."/>
            <person name="Mueller R."/>
        </authorList>
    </citation>
    <scope>NUCLEOTIDE SEQUENCE</scope>
    <source>
        <strain evidence="2">MSr11367</strain>
    </source>
</reference>